<dbReference type="EMBL" id="CAJNOU010000014">
    <property type="protein sequence ID" value="CAF0804735.1"/>
    <property type="molecule type" value="Genomic_DNA"/>
</dbReference>
<proteinExistence type="predicted"/>
<evidence type="ECO:0000313" key="6">
    <source>
        <dbReference type="EMBL" id="CAF0804735.1"/>
    </source>
</evidence>
<evidence type="ECO:0000256" key="4">
    <source>
        <dbReference type="SAM" id="MobiDB-lite"/>
    </source>
</evidence>
<feature type="compositionally biased region" description="Low complexity" evidence="4">
    <location>
        <begin position="1009"/>
        <end position="1030"/>
    </location>
</feature>
<dbReference type="GO" id="GO:0008270">
    <property type="term" value="F:zinc ion binding"/>
    <property type="evidence" value="ECO:0007669"/>
    <property type="project" value="UniProtKB-KW"/>
</dbReference>
<name>A0A813SU76_9BILA</name>
<protein>
    <recommendedName>
        <fullName evidence="5">FLYWCH-type domain-containing protein</fullName>
    </recommendedName>
</protein>
<feature type="region of interest" description="Disordered" evidence="4">
    <location>
        <begin position="1202"/>
        <end position="1245"/>
    </location>
</feature>
<accession>A0A813SU76</accession>
<evidence type="ECO:0000259" key="5">
    <source>
        <dbReference type="Pfam" id="PF04500"/>
    </source>
</evidence>
<keyword evidence="2" id="KW-0863">Zinc-finger</keyword>
<feature type="compositionally biased region" description="Polar residues" evidence="4">
    <location>
        <begin position="988"/>
        <end position="998"/>
    </location>
</feature>
<evidence type="ECO:0000256" key="2">
    <source>
        <dbReference type="ARBA" id="ARBA00022771"/>
    </source>
</evidence>
<feature type="compositionally biased region" description="Low complexity" evidence="4">
    <location>
        <begin position="1053"/>
        <end position="1080"/>
    </location>
</feature>
<feature type="region of interest" description="Disordered" evidence="4">
    <location>
        <begin position="332"/>
        <end position="417"/>
    </location>
</feature>
<dbReference type="InterPro" id="IPR007588">
    <property type="entry name" value="Znf_FLYWCH"/>
</dbReference>
<feature type="compositionally biased region" description="Polar residues" evidence="4">
    <location>
        <begin position="401"/>
        <end position="417"/>
    </location>
</feature>
<evidence type="ECO:0000256" key="3">
    <source>
        <dbReference type="ARBA" id="ARBA00022833"/>
    </source>
</evidence>
<evidence type="ECO:0000256" key="1">
    <source>
        <dbReference type="ARBA" id="ARBA00022723"/>
    </source>
</evidence>
<feature type="region of interest" description="Disordered" evidence="4">
    <location>
        <begin position="988"/>
        <end position="1083"/>
    </location>
</feature>
<gene>
    <name evidence="6" type="ORF">SEV965_LOCUS813</name>
</gene>
<feature type="domain" description="FLYWCH-type" evidence="5">
    <location>
        <begin position="17"/>
        <end position="75"/>
    </location>
</feature>
<comment type="caution">
    <text evidence="6">The sequence shown here is derived from an EMBL/GenBank/DDBJ whole genome shotgun (WGS) entry which is preliminary data.</text>
</comment>
<organism evidence="6 7">
    <name type="scientific">Rotaria sordida</name>
    <dbReference type="NCBI Taxonomy" id="392033"/>
    <lineage>
        <taxon>Eukaryota</taxon>
        <taxon>Metazoa</taxon>
        <taxon>Spiralia</taxon>
        <taxon>Gnathifera</taxon>
        <taxon>Rotifera</taxon>
        <taxon>Eurotatoria</taxon>
        <taxon>Bdelloidea</taxon>
        <taxon>Philodinida</taxon>
        <taxon>Philodinidae</taxon>
        <taxon>Rotaria</taxon>
    </lineage>
</organism>
<dbReference type="Proteomes" id="UP000663889">
    <property type="component" value="Unassembled WGS sequence"/>
</dbReference>
<reference evidence="6" key="1">
    <citation type="submission" date="2021-02" db="EMBL/GenBank/DDBJ databases">
        <authorList>
            <person name="Nowell W R."/>
        </authorList>
    </citation>
    <scope>NUCLEOTIDE SEQUENCE</scope>
</reference>
<keyword evidence="3" id="KW-0862">Zinc</keyword>
<evidence type="ECO:0000313" key="7">
    <source>
        <dbReference type="Proteomes" id="UP000663889"/>
    </source>
</evidence>
<sequence length="1357" mass="154538">MMADDIDGDHSKEYSVVETKRHKPCLIFRGYRYVQDKIQNRTIYWRCEDRTHCNGRAHQLVGNGSLPILTIKHNHQPIVDDILINETITVDGQRRQRRRQNLKTSYYQQNEGDDLLLSSTSSTMTSPVKIENHQNRQQHLQQHGTMGKNLHLSEVITTAAATNTHHYNGIGLHHHNVVDPIEMTKLLSNITTSTTTTNNSTIKTIPTSSNMDYSSRLNHFSWEEIEGRYLPVIFRNENDCLQRYTSKMYVENTLFQSESWQRYAILARSLPPLISFPYTENELKLFRLIVEWHLASFHFKTILPSDCLIRFEDLLDFYGALRKLRDSVTTAAATTTTTTTFNRPLPPPPIPMAPPKQRVLPPPPPSSSSSSSSSNSLAQSFELPTMTGNSSIKTQTHHRPSSSTKIYPPTAQHSHSSHYLLQQNADLLASFSNPSSQAFNFNSVTSKSNVPLLQSSSNQWNENLSKTNDKIRPPTSVLRPPIPMNNTLRQEQIIRDKQLLSQKLPHQSIDNHNLSRETKESGWVQINNVFVPYIVKLKLRESELEKCSTRQPPPQLQREFYVPYEILIKCHIFSDNEFAFKKFLIKATQQDFDIFNNLISNINIFDEKVPEKTLLVNLYHVMIGLQRILYVKLLTTKQPRTQVNKYHAEVLTHKGGTLLMHENKLVPYILQNNRFYVPLVYAFHSLPHIVSQAKRGARAPRQYEIDYLNLLFLYFSIDSLPLTSDTLLVDAFSIKSPDLQPPIHFRTLTEHQQYERNKLLNTIIRINQTNNNNKISNKLQQQQQQQQQQSTTKSSVLTNPSTHKSNKCPPANVVVNPLIHHPSFYGLSSTISPIKQTTTTAATTTLPTSSSNSVVVNPLLLPSTNDLESTTKNSSKQAPIKTIKYDNHLLNVIMKTSDQSINDSKISIKHIFEQFLFNINYDKFIQWCQTNLLLPLIKLNDEEKKILNNNGNDDYYVDYRHLDRCIELLNDLKRGTISMTVLPSSNNEVQQQTGSIKSQLAGAKKRKTTIPTTRHIPPPLQSSSPSLPILTRNESSNPISYDNGHPSPELPLNEEQSISSNTQNSIINNNNDNNNNNNNTIDEDDIMPVVDTVEEEQPIQESNQLDRNTSLLIIDSNECDDGKIQLDDTLPSCSSGYESAAPLTNVDINMVHNPSSDDDETNSTTRSREHSSSCQSEQSHAPILSTVSTNITLNINEQEKNDLTPVIPNQKSNIRQRDRYGKFRARSRSPTPRNIKKKRSLDNDLSSTNTIRSEQIEQHLRTLLIPTNEQRRTRTRPIKTPTRLVEEIASNNSIKTIEPDMNNFDVLSTSSSTTTTDSINKTNSNESMINHQPCTYNVTISNKPNKLGLTIKKVIQR</sequence>
<feature type="compositionally biased region" description="Low complexity" evidence="4">
    <location>
        <begin position="332"/>
        <end position="343"/>
    </location>
</feature>
<feature type="region of interest" description="Disordered" evidence="4">
    <location>
        <begin position="776"/>
        <end position="810"/>
    </location>
</feature>
<feature type="compositionally biased region" description="Pro residues" evidence="4">
    <location>
        <begin position="344"/>
        <end position="366"/>
    </location>
</feature>
<feature type="compositionally biased region" description="Low complexity" evidence="4">
    <location>
        <begin position="776"/>
        <end position="795"/>
    </location>
</feature>
<keyword evidence="1" id="KW-0479">Metal-binding</keyword>
<feature type="region of interest" description="Disordered" evidence="4">
    <location>
        <begin position="1148"/>
        <end position="1183"/>
    </location>
</feature>
<dbReference type="Gene3D" id="2.20.25.240">
    <property type="match status" value="1"/>
</dbReference>
<dbReference type="Pfam" id="PF04500">
    <property type="entry name" value="FLYWCH"/>
    <property type="match status" value="1"/>
</dbReference>